<dbReference type="OrthoDB" id="9781431at2"/>
<feature type="domain" description="GST N-terminal" evidence="1">
    <location>
        <begin position="1"/>
        <end position="77"/>
    </location>
</feature>
<organism evidence="3 4">
    <name type="scientific">Immundisolibacter cernigliae</name>
    <dbReference type="NCBI Taxonomy" id="1810504"/>
    <lineage>
        <taxon>Bacteria</taxon>
        <taxon>Pseudomonadati</taxon>
        <taxon>Pseudomonadota</taxon>
        <taxon>Gammaproteobacteria</taxon>
        <taxon>Immundisolibacterales</taxon>
        <taxon>Immundisolibacteraceae</taxon>
        <taxon>Immundisolibacter</taxon>
    </lineage>
</organism>
<accession>A0A1B1YXJ3</accession>
<evidence type="ECO:0000259" key="2">
    <source>
        <dbReference type="PROSITE" id="PS50405"/>
    </source>
</evidence>
<dbReference type="Proteomes" id="UP000092952">
    <property type="component" value="Chromosome"/>
</dbReference>
<dbReference type="PROSITE" id="PS50404">
    <property type="entry name" value="GST_NTER"/>
    <property type="match status" value="1"/>
</dbReference>
<feature type="domain" description="GST C-terminal" evidence="2">
    <location>
        <begin position="82"/>
        <end position="203"/>
    </location>
</feature>
<dbReference type="KEGG" id="gbi:PG2T_01405"/>
<dbReference type="InParanoid" id="A0A1B1YXJ3"/>
<dbReference type="EMBL" id="CP014671">
    <property type="protein sequence ID" value="ANX05436.1"/>
    <property type="molecule type" value="Genomic_DNA"/>
</dbReference>
<dbReference type="FunCoup" id="A0A1B1YXJ3">
    <property type="interactions" value="290"/>
</dbReference>
<sequence>MKLYAGVVCPHSHRTRLVLCEKDISIEIESVDPAAMPEDLRELNPYGDLPVLVDRGLVLYNSAIIMEYLDERFPHPPLMPVDPINRAQARLMLWRIDHDWFSLHRTLTEHEKKSDVAGARKTLRDGLTAIAPLFQQHEFVFGEGPTLVDCALTVLLWRLPVYGIELPAPARPMLRYAERMFARPAFRSSLTEQEFEIRHGKSA</sequence>
<dbReference type="Gene3D" id="3.40.30.10">
    <property type="entry name" value="Glutaredoxin"/>
    <property type="match status" value="1"/>
</dbReference>
<dbReference type="InterPro" id="IPR040079">
    <property type="entry name" value="Glutathione_S-Trfase"/>
</dbReference>
<dbReference type="STRING" id="1810504.PG2T_01405"/>
<dbReference type="GO" id="GO:0005737">
    <property type="term" value="C:cytoplasm"/>
    <property type="evidence" value="ECO:0007669"/>
    <property type="project" value="TreeGrafter"/>
</dbReference>
<dbReference type="Gene3D" id="1.20.1050.10">
    <property type="match status" value="1"/>
</dbReference>
<dbReference type="PANTHER" id="PTHR43968">
    <property type="match status" value="1"/>
</dbReference>
<proteinExistence type="predicted"/>
<evidence type="ECO:0000313" key="3">
    <source>
        <dbReference type="EMBL" id="ANX05436.1"/>
    </source>
</evidence>
<dbReference type="SFLD" id="SFLDS00019">
    <property type="entry name" value="Glutathione_Transferase_(cytos"/>
    <property type="match status" value="1"/>
</dbReference>
<dbReference type="InterPro" id="IPR004045">
    <property type="entry name" value="Glutathione_S-Trfase_N"/>
</dbReference>
<dbReference type="PROSITE" id="PS50405">
    <property type="entry name" value="GST_CTER"/>
    <property type="match status" value="1"/>
</dbReference>
<dbReference type="PANTHER" id="PTHR43968:SF6">
    <property type="entry name" value="GLUTATHIONE S-TRANSFERASE OMEGA"/>
    <property type="match status" value="1"/>
</dbReference>
<dbReference type="SFLD" id="SFLDG00358">
    <property type="entry name" value="Main_(cytGST)"/>
    <property type="match status" value="1"/>
</dbReference>
<dbReference type="Pfam" id="PF00043">
    <property type="entry name" value="GST_C"/>
    <property type="match status" value="1"/>
</dbReference>
<dbReference type="InterPro" id="IPR010987">
    <property type="entry name" value="Glutathione-S-Trfase_C-like"/>
</dbReference>
<dbReference type="InterPro" id="IPR050983">
    <property type="entry name" value="GST_Omega/HSP26"/>
</dbReference>
<dbReference type="InterPro" id="IPR004046">
    <property type="entry name" value="GST_C"/>
</dbReference>
<keyword evidence="4" id="KW-1185">Reference proteome</keyword>
<dbReference type="SUPFAM" id="SSF52833">
    <property type="entry name" value="Thioredoxin-like"/>
    <property type="match status" value="1"/>
</dbReference>
<evidence type="ECO:0000259" key="1">
    <source>
        <dbReference type="PROSITE" id="PS50404"/>
    </source>
</evidence>
<protein>
    <submittedName>
        <fullName evidence="3">Stringent starvation protein A</fullName>
    </submittedName>
</protein>
<dbReference type="AlphaFoldDB" id="A0A1B1YXJ3"/>
<dbReference type="Pfam" id="PF13409">
    <property type="entry name" value="GST_N_2"/>
    <property type="match status" value="1"/>
</dbReference>
<evidence type="ECO:0000313" key="4">
    <source>
        <dbReference type="Proteomes" id="UP000092952"/>
    </source>
</evidence>
<dbReference type="SUPFAM" id="SSF47616">
    <property type="entry name" value="GST C-terminal domain-like"/>
    <property type="match status" value="1"/>
</dbReference>
<dbReference type="InterPro" id="IPR036282">
    <property type="entry name" value="Glutathione-S-Trfase_C_sf"/>
</dbReference>
<dbReference type="InterPro" id="IPR036249">
    <property type="entry name" value="Thioredoxin-like_sf"/>
</dbReference>
<gene>
    <name evidence="3" type="ORF">PG2T_01405</name>
</gene>
<reference evidence="4" key="1">
    <citation type="submission" date="2016-03" db="EMBL/GenBank/DDBJ databases">
        <title>Complete genome sequence of Solimmundus cernigliae, representing a novel lineage of polycyclic aromatic hydrocarbon degraders within the Gammaproteobacteria.</title>
        <authorList>
            <person name="Singleton D.R."/>
            <person name="Dickey A.N."/>
            <person name="Scholl E.H."/>
            <person name="Wright F.A."/>
            <person name="Aitken M.D."/>
        </authorList>
    </citation>
    <scope>NUCLEOTIDE SEQUENCE [LARGE SCALE GENOMIC DNA]</scope>
    <source>
        <strain evidence="4">TR3.2</strain>
    </source>
</reference>
<name>A0A1B1YXJ3_9GAMM</name>